<evidence type="ECO:0000313" key="3">
    <source>
        <dbReference type="Proteomes" id="UP000014680"/>
    </source>
</evidence>
<dbReference type="KEGG" id="eiv:EIN_046630"/>
<dbReference type="GeneID" id="14893427"/>
<protein>
    <submittedName>
        <fullName evidence="2">Uncharacterized protein</fullName>
    </submittedName>
</protein>
<dbReference type="VEuPathDB" id="AmoebaDB:EIN_046630"/>
<dbReference type="OrthoDB" id="27883at2759"/>
<keyword evidence="3" id="KW-1185">Reference proteome</keyword>
<reference evidence="2 3" key="1">
    <citation type="submission" date="2012-10" db="EMBL/GenBank/DDBJ databases">
        <authorList>
            <person name="Zafar N."/>
            <person name="Inman J."/>
            <person name="Hall N."/>
            <person name="Lorenzi H."/>
            <person name="Caler E."/>
        </authorList>
    </citation>
    <scope>NUCLEOTIDE SEQUENCE [LARGE SCALE GENOMIC DNA]</scope>
    <source>
        <strain evidence="2 3">IP1</strain>
    </source>
</reference>
<feature type="transmembrane region" description="Helical" evidence="1">
    <location>
        <begin position="184"/>
        <end position="207"/>
    </location>
</feature>
<feature type="transmembrane region" description="Helical" evidence="1">
    <location>
        <begin position="149"/>
        <end position="172"/>
    </location>
</feature>
<name>A0A0A1UH16_ENTIV</name>
<dbReference type="Proteomes" id="UP000014680">
    <property type="component" value="Unassembled WGS sequence"/>
</dbReference>
<dbReference type="AlphaFoldDB" id="A0A0A1UH16"/>
<sequence>MIDWYLIFLYCLIPFVVVSYPFLYKWKHLNDLIIADLIVMFMLITYSLTETPQPHYLLGITPVQKIIMIDVFVSYVFELTGYVRDILSGVKNLDHEYELMHTIPGAIGIMYILYVKQFGGIIVRLLLDSITYLIDMIQEYYPDSNFIEFLRIFSFIVARSIYYSVMLLYSIYVMIMHWEFVDKLLFVMFCIWTVYFLYDHIYIGFWLKYRFQMANFIQKHCCQKNTEERGIVHNEINDNFIQKQNAKEKKD</sequence>
<organism evidence="2 3">
    <name type="scientific">Entamoeba invadens IP1</name>
    <dbReference type="NCBI Taxonomy" id="370355"/>
    <lineage>
        <taxon>Eukaryota</taxon>
        <taxon>Amoebozoa</taxon>
        <taxon>Evosea</taxon>
        <taxon>Archamoebae</taxon>
        <taxon>Mastigamoebida</taxon>
        <taxon>Entamoebidae</taxon>
        <taxon>Entamoeba</taxon>
    </lineage>
</organism>
<keyword evidence="1" id="KW-0812">Transmembrane</keyword>
<feature type="transmembrane region" description="Helical" evidence="1">
    <location>
        <begin position="31"/>
        <end position="49"/>
    </location>
</feature>
<keyword evidence="1" id="KW-1133">Transmembrane helix</keyword>
<gene>
    <name evidence="2" type="ORF">EIN_046630</name>
</gene>
<dbReference type="OMA" id="WIGIYFR"/>
<proteinExistence type="predicted"/>
<keyword evidence="1" id="KW-0472">Membrane</keyword>
<dbReference type="RefSeq" id="XP_004261181.1">
    <property type="nucleotide sequence ID" value="XM_004261133.1"/>
</dbReference>
<feature type="transmembrane region" description="Helical" evidence="1">
    <location>
        <begin position="6"/>
        <end position="24"/>
    </location>
</feature>
<evidence type="ECO:0000256" key="1">
    <source>
        <dbReference type="SAM" id="Phobius"/>
    </source>
</evidence>
<accession>A0A0A1UH16</accession>
<evidence type="ECO:0000313" key="2">
    <source>
        <dbReference type="EMBL" id="ELP94410.1"/>
    </source>
</evidence>
<dbReference type="EMBL" id="KB206215">
    <property type="protein sequence ID" value="ELP94410.1"/>
    <property type="molecule type" value="Genomic_DNA"/>
</dbReference>